<protein>
    <submittedName>
        <fullName evidence="2">Uncharacterized protein</fullName>
    </submittedName>
</protein>
<sequence>MTAVCSHAGEASGVRDVVNVAVIRSCADAMGDDHGREGSTGPTTDDGAGTAEGDEHGSWTEREALHAPVLGAGQGQSELNTPSDGVRSGQGGGRKRCGCGAHARRENVSFAEQPSDDVRSRQGGGRRRCGCGVHVRRENASSAKWEASRGARVSLRR</sequence>
<feature type="compositionally biased region" description="Basic and acidic residues" evidence="1">
    <location>
        <begin position="53"/>
        <end position="65"/>
    </location>
</feature>
<reference evidence="2" key="2">
    <citation type="submission" date="2021-02" db="EMBL/GenBank/DDBJ databases">
        <authorList>
            <person name="Kimball J.A."/>
            <person name="Haas M.W."/>
            <person name="Macchietto M."/>
            <person name="Kono T."/>
            <person name="Duquette J."/>
            <person name="Shao M."/>
        </authorList>
    </citation>
    <scope>NUCLEOTIDE SEQUENCE</scope>
    <source>
        <tissue evidence="2">Fresh leaf tissue</tissue>
    </source>
</reference>
<evidence type="ECO:0000313" key="2">
    <source>
        <dbReference type="EMBL" id="KAG8060419.1"/>
    </source>
</evidence>
<feature type="region of interest" description="Disordered" evidence="1">
    <location>
        <begin position="138"/>
        <end position="157"/>
    </location>
</feature>
<reference evidence="2" key="1">
    <citation type="journal article" date="2021" name="bioRxiv">
        <title>Whole Genome Assembly and Annotation of Northern Wild Rice, Zizania palustris L., Supports a Whole Genome Duplication in the Zizania Genus.</title>
        <authorList>
            <person name="Haas M."/>
            <person name="Kono T."/>
            <person name="Macchietto M."/>
            <person name="Millas R."/>
            <person name="McGilp L."/>
            <person name="Shao M."/>
            <person name="Duquette J."/>
            <person name="Hirsch C.N."/>
            <person name="Kimball J."/>
        </authorList>
    </citation>
    <scope>NUCLEOTIDE SEQUENCE</scope>
    <source>
        <tissue evidence="2">Fresh leaf tissue</tissue>
    </source>
</reference>
<keyword evidence="3" id="KW-1185">Reference proteome</keyword>
<comment type="caution">
    <text evidence="2">The sequence shown here is derived from an EMBL/GenBank/DDBJ whole genome shotgun (WGS) entry which is preliminary data.</text>
</comment>
<proteinExistence type="predicted"/>
<evidence type="ECO:0000313" key="3">
    <source>
        <dbReference type="Proteomes" id="UP000729402"/>
    </source>
</evidence>
<organism evidence="2 3">
    <name type="scientific">Zizania palustris</name>
    <name type="common">Northern wild rice</name>
    <dbReference type="NCBI Taxonomy" id="103762"/>
    <lineage>
        <taxon>Eukaryota</taxon>
        <taxon>Viridiplantae</taxon>
        <taxon>Streptophyta</taxon>
        <taxon>Embryophyta</taxon>
        <taxon>Tracheophyta</taxon>
        <taxon>Spermatophyta</taxon>
        <taxon>Magnoliopsida</taxon>
        <taxon>Liliopsida</taxon>
        <taxon>Poales</taxon>
        <taxon>Poaceae</taxon>
        <taxon>BOP clade</taxon>
        <taxon>Oryzoideae</taxon>
        <taxon>Oryzeae</taxon>
        <taxon>Zizaniinae</taxon>
        <taxon>Zizania</taxon>
    </lineage>
</organism>
<name>A0A8J5S482_ZIZPA</name>
<accession>A0A8J5S482</accession>
<dbReference type="EMBL" id="JAAALK010000287">
    <property type="protein sequence ID" value="KAG8060419.1"/>
    <property type="molecule type" value="Genomic_DNA"/>
</dbReference>
<gene>
    <name evidence="2" type="ORF">GUJ93_ZPchr0002g23424</name>
</gene>
<evidence type="ECO:0000256" key="1">
    <source>
        <dbReference type="SAM" id="MobiDB-lite"/>
    </source>
</evidence>
<feature type="region of interest" description="Disordered" evidence="1">
    <location>
        <begin position="30"/>
        <end position="130"/>
    </location>
</feature>
<dbReference type="Proteomes" id="UP000729402">
    <property type="component" value="Unassembled WGS sequence"/>
</dbReference>
<dbReference type="AlphaFoldDB" id="A0A8J5S482"/>